<dbReference type="InterPro" id="IPR051923">
    <property type="entry name" value="Glycosyl_Hydrolase_39"/>
</dbReference>
<accession>A0A644ZV59</accession>
<dbReference type="PROSITE" id="PS51257">
    <property type="entry name" value="PROKAR_LIPOPROTEIN"/>
    <property type="match status" value="1"/>
</dbReference>
<evidence type="ECO:0008006" key="3">
    <source>
        <dbReference type="Google" id="ProtNLM"/>
    </source>
</evidence>
<proteinExistence type="predicted"/>
<dbReference type="AlphaFoldDB" id="A0A644ZV59"/>
<dbReference type="PANTHER" id="PTHR12631:SF10">
    <property type="entry name" value="BETA-XYLOSIDASE-LIKE PROTEIN-RELATED"/>
    <property type="match status" value="1"/>
</dbReference>
<feature type="region of interest" description="Disordered" evidence="1">
    <location>
        <begin position="356"/>
        <end position="380"/>
    </location>
</feature>
<dbReference type="EMBL" id="VSSQ01010638">
    <property type="protein sequence ID" value="MPM44840.1"/>
    <property type="molecule type" value="Genomic_DNA"/>
</dbReference>
<evidence type="ECO:0000256" key="1">
    <source>
        <dbReference type="SAM" id="MobiDB-lite"/>
    </source>
</evidence>
<dbReference type="InterPro" id="IPR017853">
    <property type="entry name" value="GH"/>
</dbReference>
<feature type="compositionally biased region" description="Basic and acidic residues" evidence="1">
    <location>
        <begin position="356"/>
        <end position="365"/>
    </location>
</feature>
<comment type="caution">
    <text evidence="2">The sequence shown here is derived from an EMBL/GenBank/DDBJ whole genome shotgun (WGS) entry which is preliminary data.</text>
</comment>
<sequence length="462" mass="53184">MKHKNALLLIIVFLFICSLTISCNEKEDPIDGNQNISQKDIEVIVYPDQQLLTSKLLLSTTLTHRSFSHPQNTEAVARAESYLEQYTDCLAQFTMDWGAGNTNPAKNEYNFKYLDRSVERFQRLGRKIVLTLCRCPEWMRRNDPSKGVDAAPRVDMYEEFGHMSADIIRHYKKKGINIFAINVWSETRGYWSKELDRWFLEDYADLYNIVYDSIKNVDSQIMVGGPFMHIESSPKGRNMALWSGEISSTDRTALKAFIDRARRLDFFAIDRNLKENNDLYPYHNDTILRYTQFNETVHRQCRELLSAKFPDVPIWVVDNQCLKGHYPEDLDAAGLASMFRWHLLGGAGFVDKWQPEDEGHERTDPEQIAPEGMYTHTDSNGGAQPLPTLEVFKDYKSYFPAGTVIVKSTSSNEFVEPLASTEYLMLINKQSTPKSVTVKIAGNGSQTRIVELKRYEVKTLKY</sequence>
<reference evidence="2" key="1">
    <citation type="submission" date="2019-08" db="EMBL/GenBank/DDBJ databases">
        <authorList>
            <person name="Kucharzyk K."/>
            <person name="Murdoch R.W."/>
            <person name="Higgins S."/>
            <person name="Loffler F."/>
        </authorList>
    </citation>
    <scope>NUCLEOTIDE SEQUENCE</scope>
</reference>
<dbReference type="PANTHER" id="PTHR12631">
    <property type="entry name" value="ALPHA-L-IDURONIDASE"/>
    <property type="match status" value="1"/>
</dbReference>
<evidence type="ECO:0000313" key="2">
    <source>
        <dbReference type="EMBL" id="MPM44840.1"/>
    </source>
</evidence>
<dbReference type="GO" id="GO:0004553">
    <property type="term" value="F:hydrolase activity, hydrolyzing O-glycosyl compounds"/>
    <property type="evidence" value="ECO:0007669"/>
    <property type="project" value="TreeGrafter"/>
</dbReference>
<protein>
    <recommendedName>
        <fullName evidence="3">Glycoside hydrolase family 42 N-terminal domain-containing protein</fullName>
    </recommendedName>
</protein>
<gene>
    <name evidence="2" type="ORF">SDC9_91522</name>
</gene>
<dbReference type="Gene3D" id="3.20.20.80">
    <property type="entry name" value="Glycosidases"/>
    <property type="match status" value="1"/>
</dbReference>
<name>A0A644ZV59_9ZZZZ</name>
<dbReference type="SUPFAM" id="SSF51445">
    <property type="entry name" value="(Trans)glycosidases"/>
    <property type="match status" value="1"/>
</dbReference>
<organism evidence="2">
    <name type="scientific">bioreactor metagenome</name>
    <dbReference type="NCBI Taxonomy" id="1076179"/>
    <lineage>
        <taxon>unclassified sequences</taxon>
        <taxon>metagenomes</taxon>
        <taxon>ecological metagenomes</taxon>
    </lineage>
</organism>